<reference evidence="3 4" key="2">
    <citation type="submission" date="2024-07" db="EMBL/GenBank/DDBJ databases">
        <authorList>
            <person name="Akdeniz Z."/>
        </authorList>
    </citation>
    <scope>NUCLEOTIDE SEQUENCE [LARGE SCALE GENOMIC DNA]</scope>
</reference>
<evidence type="ECO:0000313" key="2">
    <source>
        <dbReference type="EMBL" id="CAI9945462.1"/>
    </source>
</evidence>
<protein>
    <submittedName>
        <fullName evidence="3">Hypothetical_protein</fullName>
    </submittedName>
</protein>
<feature type="region of interest" description="Disordered" evidence="1">
    <location>
        <begin position="153"/>
        <end position="173"/>
    </location>
</feature>
<evidence type="ECO:0000313" key="4">
    <source>
        <dbReference type="Proteomes" id="UP001642409"/>
    </source>
</evidence>
<reference evidence="2" key="1">
    <citation type="submission" date="2023-06" db="EMBL/GenBank/DDBJ databases">
        <authorList>
            <person name="Kurt Z."/>
        </authorList>
    </citation>
    <scope>NUCLEOTIDE SEQUENCE</scope>
</reference>
<gene>
    <name evidence="2" type="ORF">HINF_LOCUS33107</name>
    <name evidence="3" type="ORF">HINF_LOCUS55956</name>
</gene>
<organism evidence="2">
    <name type="scientific">Hexamita inflata</name>
    <dbReference type="NCBI Taxonomy" id="28002"/>
    <lineage>
        <taxon>Eukaryota</taxon>
        <taxon>Metamonada</taxon>
        <taxon>Diplomonadida</taxon>
        <taxon>Hexamitidae</taxon>
        <taxon>Hexamitinae</taxon>
        <taxon>Hexamita</taxon>
    </lineage>
</organism>
<sequence>MSSLVAEFHKFSASIYQDQQQFTRKTILDEMSVQIKDYDTAKIKESLKNWFSYQSEINYIPKSQKLLDKEIQAEIHRIVNKCAEKQLHHNVVYLECNQFPQCINQHNSIQSVDMQINTENNHQEQSSRDTNCSNQSGTITQHQETLSTYQNIQSEKSQQSFNIEQPSFLNKYK</sequence>
<evidence type="ECO:0000313" key="3">
    <source>
        <dbReference type="EMBL" id="CAL6073131.1"/>
    </source>
</evidence>
<comment type="caution">
    <text evidence="2">The sequence shown here is derived from an EMBL/GenBank/DDBJ whole genome shotgun (WGS) entry which is preliminary data.</text>
</comment>
<dbReference type="Proteomes" id="UP001642409">
    <property type="component" value="Unassembled WGS sequence"/>
</dbReference>
<name>A0AA86UCB8_9EUKA</name>
<feature type="compositionally biased region" description="Polar residues" evidence="1">
    <location>
        <begin position="128"/>
        <end position="138"/>
    </location>
</feature>
<evidence type="ECO:0000256" key="1">
    <source>
        <dbReference type="SAM" id="MobiDB-lite"/>
    </source>
</evidence>
<feature type="region of interest" description="Disordered" evidence="1">
    <location>
        <begin position="119"/>
        <end position="138"/>
    </location>
</feature>
<dbReference type="EMBL" id="CAXDID020000299">
    <property type="protein sequence ID" value="CAL6073131.1"/>
    <property type="molecule type" value="Genomic_DNA"/>
</dbReference>
<dbReference type="EMBL" id="CATOUU010000745">
    <property type="protein sequence ID" value="CAI9945462.1"/>
    <property type="molecule type" value="Genomic_DNA"/>
</dbReference>
<proteinExistence type="predicted"/>
<accession>A0AA86UCB8</accession>
<keyword evidence="4" id="KW-1185">Reference proteome</keyword>
<dbReference type="AlphaFoldDB" id="A0AA86UCB8"/>